<protein>
    <submittedName>
        <fullName evidence="3">Trichohyalin-like</fullName>
    </submittedName>
</protein>
<feature type="region of interest" description="Disordered" evidence="2">
    <location>
        <begin position="309"/>
        <end position="332"/>
    </location>
</feature>
<feature type="coiled-coil region" evidence="1">
    <location>
        <begin position="1641"/>
        <end position="1673"/>
    </location>
</feature>
<reference evidence="3 4" key="1">
    <citation type="journal article" date="2021" name="Elife">
        <title>Chloroplast acquisition without the gene transfer in kleptoplastic sea slugs, Plakobranchus ocellatus.</title>
        <authorList>
            <person name="Maeda T."/>
            <person name="Takahashi S."/>
            <person name="Yoshida T."/>
            <person name="Shimamura S."/>
            <person name="Takaki Y."/>
            <person name="Nagai Y."/>
            <person name="Toyoda A."/>
            <person name="Suzuki Y."/>
            <person name="Arimoto A."/>
            <person name="Ishii H."/>
            <person name="Satoh N."/>
            <person name="Nishiyama T."/>
            <person name="Hasebe M."/>
            <person name="Maruyama T."/>
            <person name="Minagawa J."/>
            <person name="Obokata J."/>
            <person name="Shigenobu S."/>
        </authorList>
    </citation>
    <scope>NUCLEOTIDE SEQUENCE [LARGE SCALE GENOMIC DNA]</scope>
</reference>
<evidence type="ECO:0000256" key="1">
    <source>
        <dbReference type="SAM" id="Coils"/>
    </source>
</evidence>
<feature type="region of interest" description="Disordered" evidence="2">
    <location>
        <begin position="1286"/>
        <end position="1321"/>
    </location>
</feature>
<evidence type="ECO:0000256" key="2">
    <source>
        <dbReference type="SAM" id="MobiDB-lite"/>
    </source>
</evidence>
<keyword evidence="1" id="KW-0175">Coiled coil</keyword>
<evidence type="ECO:0000313" key="3">
    <source>
        <dbReference type="EMBL" id="GFN88861.1"/>
    </source>
</evidence>
<gene>
    <name evidence="3" type="ORF">PoB_001536700</name>
</gene>
<name>A0AAV3Z0Y5_9GAST</name>
<evidence type="ECO:0000313" key="4">
    <source>
        <dbReference type="Proteomes" id="UP000735302"/>
    </source>
</evidence>
<feature type="region of interest" description="Disordered" evidence="2">
    <location>
        <begin position="1760"/>
        <end position="1808"/>
    </location>
</feature>
<proteinExistence type="predicted"/>
<dbReference type="Proteomes" id="UP000735302">
    <property type="component" value="Unassembled WGS sequence"/>
</dbReference>
<feature type="coiled-coil region" evidence="1">
    <location>
        <begin position="1568"/>
        <end position="1599"/>
    </location>
</feature>
<organism evidence="3 4">
    <name type="scientific">Plakobranchus ocellatus</name>
    <dbReference type="NCBI Taxonomy" id="259542"/>
    <lineage>
        <taxon>Eukaryota</taxon>
        <taxon>Metazoa</taxon>
        <taxon>Spiralia</taxon>
        <taxon>Lophotrochozoa</taxon>
        <taxon>Mollusca</taxon>
        <taxon>Gastropoda</taxon>
        <taxon>Heterobranchia</taxon>
        <taxon>Euthyneura</taxon>
        <taxon>Panpulmonata</taxon>
        <taxon>Sacoglossa</taxon>
        <taxon>Placobranchoidea</taxon>
        <taxon>Plakobranchidae</taxon>
        <taxon>Plakobranchus</taxon>
    </lineage>
</organism>
<comment type="caution">
    <text evidence="3">The sequence shown here is derived from an EMBL/GenBank/DDBJ whole genome shotgun (WGS) entry which is preliminary data.</text>
</comment>
<keyword evidence="4" id="KW-1185">Reference proteome</keyword>
<feature type="compositionally biased region" description="Basic and acidic residues" evidence="2">
    <location>
        <begin position="1294"/>
        <end position="1310"/>
    </location>
</feature>
<feature type="compositionally biased region" description="Basic and acidic residues" evidence="2">
    <location>
        <begin position="1761"/>
        <end position="1777"/>
    </location>
</feature>
<feature type="coiled-coil region" evidence="1">
    <location>
        <begin position="1215"/>
        <end position="1244"/>
    </location>
</feature>
<feature type="coiled-coil region" evidence="1">
    <location>
        <begin position="718"/>
        <end position="757"/>
    </location>
</feature>
<dbReference type="EMBL" id="BLXT01001882">
    <property type="protein sequence ID" value="GFN88861.1"/>
    <property type="molecule type" value="Genomic_DNA"/>
</dbReference>
<sequence length="1808" mass="207259">MSMFCDRSKDDQEKQLTLAEQRSTLRKKAVINGEKLRLPPEEKITPREDNLRDLQAVLVRALLRRHYQEREVMLSVLQDPSLEELVEAAAVMPPEQAVRRLKELSTKREALNLDDKADNEEQTYIFEEAGAIRAAGKVTSLSRELARTVLLAEACPHLLAELQDLQDMELAQLYLRLQDMSTTEVSGQIDVEVLARKNNYCNLVMKVFTKFDGESSQDFDKLVEQKYRRLLDLLVEECVCQQHGGKKAWDKLGHKQKVKAKSALLAKAVELWDSGNESSLPSWVDPKFRILQSFSYLVGADRKDYRESLANSGSGGTLVEGKSVKAEDSAGPETVSELHKRYKIEAGYLRDYLEGMLDDVPTDEDKQLLHNRLLWEITLLASAQDFSSASLIVGLAERQTIDMTGRLEHDRMRYQMLGGNLSTSKLDQLPHQSLKADKLEDIKDLQALFLKTLHHKHADEWRMMMALLSSERLRMLQEVVSVETELQRENRITQLHRQRDVTGLKEKSKQHAILEEALTVRKESVRQALVLGLSGDDQSESHVQISDGDVLTRLMAQLLQFQLVEAQVYLEAFAVEDVGDIRDNQAAILNEVSQGHVTNVASVAFTGLTSQTLRPTAGQGDDPDDVQIKQAVDGKYDALRDQLLIQALINQMGEAEWNRLSDLERQRLLMELKLRERRLRREGKYDEAAALLGKLQSDDENIRRLIEDTRAEHERKLRERLERRRARLAEGMSEEECDDLEAEEMAAEEEEERERKKNILLYLDQCSDQEKADLLRRLGELGDDHEKARQRHLELIRQRREERRLRQEGTLDTAAMLMGISQDQHNKSNLSKEEERNRQQELARQRLEMARQQRQLQGDNLVRGETIHLPGGIDGDKDQPGEGKVDDAVLSVLDKRHAKERDTLIKLLDDHSDGENRDEARVMTDDELRDKLEEQKELFNLWRESESRAPGDGEKILAESVALSVEWKRRDLEKDGQLASDEDVKVALLTQLQEVQEAEAGQTMLALIDVDEERASEILHNQKQRLSSPGHDNLATVLLEFSTEGEGQKGHGEDEDLDEGEKKVVQALEKKYDAMKDKLLMEALMREMGEAEWSRLSDLERQKKLVELKMREKRLRREGRMDEIAQLLGDFADDSDKLSQFLGQSAEDQKRRLQEKLELRKRLREEKEAKGETIDDETLDDLVEEEDKKMQRKNILANLDMQFEAEKAALLSGLKNQSDQKMREKKRQMELAKLQREQRKLKKEDKFDSAAMIFALGEQNLKAQQQSIMSERDRQRELARQRLEALKQKRAAKQKGESNESNESDGKAEEGLIPEEVTDESTMVQSSLLSGLEKLQMDEQATLLNLIARVDTAKNVKGFDSSSNYDLQENLSKLQAEYQAWEAKTAKFITAQTKLGKLPSYDKSKFQKEAEKRKGEQTSILEKALSNKLELERRRLVTLRPNLTAAQIKDELSVCALTFLQKKQQKFLITTQDSIKDATVEELKQSRHTQQLAHQSGVFPALTATCFHVCATSDLADMLHSKTGAQAEDETHDLEIMLADEYNTEREELLRRGERESINVDVALKRLEDQYEQRRQAMNSDLSRQRAELRERLASKRQAADDVAWGKAAMAGQIFGTGAANFDSAKQAKKTELSRQDTLLQQKLQERRAAKEAEKARKTAEDEARRIAELEKAEAADRVASPAVDRRFSSPMLTRERTALDVTVSEDEKQAKYDQLLEQQSFKHNQMIAQQARQEMMLKKRLENRSNKRENEVAALFSLGERQKTNLQEIKKGEQERQLAQVRERKTRLRESRSQSPTKRNLEAGPSK</sequence>
<accession>A0AAV3Z0Y5</accession>